<evidence type="ECO:0000259" key="3">
    <source>
        <dbReference type="Pfam" id="PF25547"/>
    </source>
</evidence>
<dbReference type="PROSITE" id="PS51996">
    <property type="entry name" value="TR_MART"/>
    <property type="match status" value="1"/>
</dbReference>
<evidence type="ECO:0000313" key="4">
    <source>
        <dbReference type="EMBL" id="QBR87945.1"/>
    </source>
</evidence>
<feature type="compositionally biased region" description="Low complexity" evidence="1">
    <location>
        <begin position="514"/>
        <end position="524"/>
    </location>
</feature>
<feature type="compositionally biased region" description="Gly residues" evidence="1">
    <location>
        <begin position="475"/>
        <end position="486"/>
    </location>
</feature>
<evidence type="ECO:0000256" key="1">
    <source>
        <dbReference type="SAM" id="MobiDB-lite"/>
    </source>
</evidence>
<dbReference type="InterPro" id="IPR003540">
    <property type="entry name" value="ADP-ribosyltransferase"/>
</dbReference>
<dbReference type="Pfam" id="PF25547">
    <property type="entry name" value="WXG100_2"/>
    <property type="match status" value="1"/>
</dbReference>
<gene>
    <name evidence="4" type="ORF">E4K62_04090</name>
</gene>
<feature type="compositionally biased region" description="Gly residues" evidence="1">
    <location>
        <begin position="556"/>
        <end position="572"/>
    </location>
</feature>
<feature type="compositionally biased region" description="Gly residues" evidence="1">
    <location>
        <begin position="501"/>
        <end position="513"/>
    </location>
</feature>
<dbReference type="InterPro" id="IPR057746">
    <property type="entry name" value="CpnT-like_N"/>
</dbReference>
<dbReference type="EMBL" id="CP038266">
    <property type="protein sequence ID" value="QBR87945.1"/>
    <property type="molecule type" value="Genomic_DNA"/>
</dbReference>
<feature type="region of interest" description="Disordered" evidence="1">
    <location>
        <begin position="411"/>
        <end position="751"/>
    </location>
</feature>
<feature type="compositionally biased region" description="Pro residues" evidence="1">
    <location>
        <begin position="110"/>
        <end position="121"/>
    </location>
</feature>
<dbReference type="SUPFAM" id="SSF56399">
    <property type="entry name" value="ADP-ribosylation"/>
    <property type="match status" value="1"/>
</dbReference>
<evidence type="ECO:0000313" key="5">
    <source>
        <dbReference type="Proteomes" id="UP000295748"/>
    </source>
</evidence>
<dbReference type="RefSeq" id="WP_135063862.1">
    <property type="nucleotide sequence ID" value="NZ_CP038266.1"/>
</dbReference>
<organism evidence="4 5">
    <name type="scientific">Microbacterium wangchenii</name>
    <dbReference type="NCBI Taxonomy" id="2541726"/>
    <lineage>
        <taxon>Bacteria</taxon>
        <taxon>Bacillati</taxon>
        <taxon>Actinomycetota</taxon>
        <taxon>Actinomycetes</taxon>
        <taxon>Micrococcales</taxon>
        <taxon>Microbacteriaceae</taxon>
        <taxon>Microbacterium</taxon>
    </lineage>
</organism>
<feature type="compositionally biased region" description="Low complexity" evidence="1">
    <location>
        <begin position="604"/>
        <end position="627"/>
    </location>
</feature>
<evidence type="ECO:0000259" key="2">
    <source>
        <dbReference type="Pfam" id="PF03496"/>
    </source>
</evidence>
<protein>
    <recommendedName>
        <fullName evidence="6">ADP ribosyltransferase domain-containing protein</fullName>
    </recommendedName>
</protein>
<feature type="compositionally biased region" description="Low complexity" evidence="1">
    <location>
        <begin position="728"/>
        <end position="749"/>
    </location>
</feature>
<feature type="compositionally biased region" description="Gly residues" evidence="1">
    <location>
        <begin position="411"/>
        <end position="421"/>
    </location>
</feature>
<feature type="region of interest" description="Disordered" evidence="1">
    <location>
        <begin position="101"/>
        <end position="130"/>
    </location>
</feature>
<keyword evidence="5" id="KW-1185">Reference proteome</keyword>
<evidence type="ECO:0008006" key="6">
    <source>
        <dbReference type="Google" id="ProtNLM"/>
    </source>
</evidence>
<dbReference type="Pfam" id="PF03496">
    <property type="entry name" value="ADPrib_exo_Tox"/>
    <property type="match status" value="1"/>
</dbReference>
<dbReference type="Gene3D" id="3.90.176.10">
    <property type="entry name" value="Toxin ADP-ribosyltransferase, Chain A, domain 1"/>
    <property type="match status" value="1"/>
</dbReference>
<feature type="compositionally biased region" description="Basic and acidic residues" evidence="1">
    <location>
        <begin position="631"/>
        <end position="688"/>
    </location>
</feature>
<dbReference type="Proteomes" id="UP000295748">
    <property type="component" value="Chromosome"/>
</dbReference>
<feature type="domain" description="Outer membrane channel protein CpnT-like N-terminal" evidence="3">
    <location>
        <begin position="133"/>
        <end position="270"/>
    </location>
</feature>
<sequence>MTTRRIDPTLYVQAADAFDAVAESADTVGSTARSSANGFASMAGSDPGGEQFAGAYDDVAGAALQNIFDIGVRANSLDRLFMASGGNAASAEAVASGQPFDAGSFTLRPPRSPQSVAPPPSAFGGSTNEPTGWDLVMDVVGMMWPNADTDKLDDAARAWKDIARDVRRLATDVRQGDNPVASLDSVELVKARTEVSDFATDIGDVADLIEDLGTQCSDYADDVREAHKEVIEMLVQLAIEIAATVAISAALSAFTFGASAAAGAAAMTARIAVIGGRILTILTRVGGTAARVAVRIRAIRASLIPFALRHKRQVQAAIDLAAGTAAALTAEVVVKRGDANLLAVLGSSLVGGAVSDVIARPFGRYGENVVVRALAGGGGGAAGAATDGLISDGSVDPRSVVIGGLGGVVTSGGGSRSGSGRGSSSAADPGRGNIDVNENVPVVTGGNNANSGGPDGGGRPGTTDYEGPNVSGGNEVSGGGGDGGPAGTTDYEGPNVTGGNEVSGGGGDGGGGPRVPEGEAPTPTGGEGIPSPGGNGGGGPRGGNDPVDVPTPPVNTGGGGGNGLPPGSGSGNGSQNPGGYDPETPIFHDVENDLGMDVDGDGFPASSGGAGNSAPASSDPDAPTAGSGRPGDGDGGRPGDADGGRPGDADGGRPGDADGGRPGDADGGRPGDADGGRPGDADGGRPGDADGGADPAPHTPDADGVPVTGDAPDAGGSPATPGDPSGNPTDAGDAPAGGADPADAPDSAPLTPEEFAKLTPQEQYDAAMNEISGGRTFADDAAATQFGQEHWAGIKDDLTDTQRDAVLDYTREAPGTSGVTYREINGALRAGDPYPAHLQPHIQNIDAAMNSRPLPSEVVVTRAMNVDHWPVTPQSAPGTKFDESSYLSTSLGGVADSFKGKDVVLHLSVPEKTPAMWVESVSAFGGSERELLLGRGLSWTATRSVLIDGQWHVFGRIG</sequence>
<feature type="domain" description="ADP ribosyltransferase" evidence="2">
    <location>
        <begin position="783"/>
        <end position="943"/>
    </location>
</feature>
<name>A0ABX5SP72_9MICO</name>
<proteinExistence type="predicted"/>
<reference evidence="4 5" key="1">
    <citation type="submission" date="2019-03" db="EMBL/GenBank/DDBJ databases">
        <authorList>
            <person name="Dong K."/>
        </authorList>
    </citation>
    <scope>NUCLEOTIDE SEQUENCE [LARGE SCALE GENOMIC DNA]</scope>
    <source>
        <strain evidence="5">dk512</strain>
    </source>
</reference>
<accession>A0ABX5SP72</accession>
<feature type="compositionally biased region" description="Gly residues" evidence="1">
    <location>
        <begin position="525"/>
        <end position="542"/>
    </location>
</feature>